<dbReference type="InterPro" id="IPR036834">
    <property type="entry name" value="Bcl-2-like_sf"/>
</dbReference>
<comment type="subcellular location">
    <subcellularLocation>
        <location evidence="1">Membrane</location>
    </subcellularLocation>
</comment>
<dbReference type="GO" id="GO:0008630">
    <property type="term" value="P:intrinsic apoptotic signaling pathway in response to DNA damage"/>
    <property type="evidence" value="ECO:0007669"/>
    <property type="project" value="TreeGrafter"/>
</dbReference>
<accession>A0A2T7PBP0</accession>
<gene>
    <name evidence="7" type="ORF">C0Q70_10104</name>
</gene>
<evidence type="ECO:0000313" key="7">
    <source>
        <dbReference type="EMBL" id="PVD30829.1"/>
    </source>
</evidence>
<dbReference type="PANTHER" id="PTHR11256:SF50">
    <property type="entry name" value="APOPTOSIS REGULATOR CED-9"/>
    <property type="match status" value="1"/>
</dbReference>
<dbReference type="Proteomes" id="UP000245119">
    <property type="component" value="Linkage Group LG5"/>
</dbReference>
<dbReference type="InterPro" id="IPR003093">
    <property type="entry name" value="Bcl2_BH4"/>
</dbReference>
<dbReference type="InterPro" id="IPR026298">
    <property type="entry name" value="Bcl-2_fam"/>
</dbReference>
<evidence type="ECO:0000256" key="1">
    <source>
        <dbReference type="ARBA" id="ARBA00004370"/>
    </source>
</evidence>
<name>A0A2T7PBP0_POMCA</name>
<protein>
    <recommendedName>
        <fullName evidence="6">Apoptosis regulator Bcl-2 family BH4 domain-containing protein</fullName>
    </recommendedName>
</protein>
<comment type="caution">
    <text evidence="7">The sequence shown here is derived from an EMBL/GenBank/DDBJ whole genome shotgun (WGS) entry which is preliminary data.</text>
</comment>
<dbReference type="GO" id="GO:0005741">
    <property type="term" value="C:mitochondrial outer membrane"/>
    <property type="evidence" value="ECO:0007669"/>
    <property type="project" value="TreeGrafter"/>
</dbReference>
<dbReference type="PROSITE" id="PS50062">
    <property type="entry name" value="BCL2_FAMILY"/>
    <property type="match status" value="1"/>
</dbReference>
<evidence type="ECO:0000256" key="2">
    <source>
        <dbReference type="ARBA" id="ARBA00009458"/>
    </source>
</evidence>
<feature type="short sequence motif" description="BH4" evidence="5">
    <location>
        <begin position="16"/>
        <end position="35"/>
    </location>
</feature>
<dbReference type="PROSITE" id="PS50063">
    <property type="entry name" value="BH4_2"/>
    <property type="match status" value="1"/>
</dbReference>
<evidence type="ECO:0000256" key="3">
    <source>
        <dbReference type="ARBA" id="ARBA00022703"/>
    </source>
</evidence>
<dbReference type="CDD" id="cd06845">
    <property type="entry name" value="Bcl-2_like"/>
    <property type="match status" value="1"/>
</dbReference>
<dbReference type="GO" id="GO:0051400">
    <property type="term" value="F:BH domain binding"/>
    <property type="evidence" value="ECO:0007669"/>
    <property type="project" value="TreeGrafter"/>
</dbReference>
<dbReference type="GO" id="GO:0001836">
    <property type="term" value="P:release of cytochrome c from mitochondria"/>
    <property type="evidence" value="ECO:0007669"/>
    <property type="project" value="TreeGrafter"/>
</dbReference>
<keyword evidence="4" id="KW-0472">Membrane</keyword>
<dbReference type="PANTHER" id="PTHR11256">
    <property type="entry name" value="BCL-2 RELATED"/>
    <property type="match status" value="1"/>
</dbReference>
<organism evidence="7 8">
    <name type="scientific">Pomacea canaliculata</name>
    <name type="common">Golden apple snail</name>
    <dbReference type="NCBI Taxonomy" id="400727"/>
    <lineage>
        <taxon>Eukaryota</taxon>
        <taxon>Metazoa</taxon>
        <taxon>Spiralia</taxon>
        <taxon>Lophotrochozoa</taxon>
        <taxon>Mollusca</taxon>
        <taxon>Gastropoda</taxon>
        <taxon>Caenogastropoda</taxon>
        <taxon>Architaenioglossa</taxon>
        <taxon>Ampullarioidea</taxon>
        <taxon>Ampullariidae</taxon>
        <taxon>Pomacea</taxon>
    </lineage>
</organism>
<dbReference type="OrthoDB" id="6021377at2759"/>
<dbReference type="AlphaFoldDB" id="A0A2T7PBP0"/>
<comment type="similarity">
    <text evidence="2">Belongs to the Bcl-2 family.</text>
</comment>
<evidence type="ECO:0000313" key="8">
    <source>
        <dbReference type="Proteomes" id="UP000245119"/>
    </source>
</evidence>
<dbReference type="GO" id="GO:0042981">
    <property type="term" value="P:regulation of apoptotic process"/>
    <property type="evidence" value="ECO:0007669"/>
    <property type="project" value="InterPro"/>
</dbReference>
<proteinExistence type="inferred from homology"/>
<keyword evidence="8" id="KW-1185">Reference proteome</keyword>
<dbReference type="Pfam" id="PF00452">
    <property type="entry name" value="Bcl-2"/>
    <property type="match status" value="1"/>
</dbReference>
<evidence type="ECO:0000256" key="4">
    <source>
        <dbReference type="ARBA" id="ARBA00023136"/>
    </source>
</evidence>
<dbReference type="SUPFAM" id="SSF56854">
    <property type="entry name" value="Bcl-2 inhibitors of programmed cell death"/>
    <property type="match status" value="1"/>
</dbReference>
<evidence type="ECO:0000256" key="5">
    <source>
        <dbReference type="PROSITE-ProRule" id="PRU00025"/>
    </source>
</evidence>
<feature type="domain" description="Apoptosis regulator Bcl-2 family BH4" evidence="6">
    <location>
        <begin position="16"/>
        <end position="35"/>
    </location>
</feature>
<keyword evidence="3 5" id="KW-0053">Apoptosis</keyword>
<dbReference type="OMA" id="EGITWAR"/>
<sequence>MYVNNNKPVIMDVDSSRSIVEDYVAYRLERNGLAWQNGQRDVTPNEIQRAMRALGDEFESKFSAQFDDMMSQLQLTPDTAYQTFRTIVTEIFHDGVNWGRIVALFGLAGRLAVLSSHQEMPRLIESIVDWVSAYVDTNLKQWITDHDGWAGFLEFYAGGPEKRVKESWPSLKTICGYAAAGLGILTLGAFLSQKS</sequence>
<evidence type="ECO:0000259" key="6">
    <source>
        <dbReference type="PROSITE" id="PS50063"/>
    </source>
</evidence>
<dbReference type="STRING" id="400727.A0A2T7PBP0"/>
<dbReference type="GO" id="GO:0097192">
    <property type="term" value="P:extrinsic apoptotic signaling pathway in absence of ligand"/>
    <property type="evidence" value="ECO:0007669"/>
    <property type="project" value="TreeGrafter"/>
</dbReference>
<reference evidence="7 8" key="1">
    <citation type="submission" date="2018-04" db="EMBL/GenBank/DDBJ databases">
        <title>The genome of golden apple snail Pomacea canaliculata provides insight into stress tolerance and invasive adaptation.</title>
        <authorList>
            <person name="Liu C."/>
            <person name="Liu B."/>
            <person name="Ren Y."/>
            <person name="Zhang Y."/>
            <person name="Wang H."/>
            <person name="Li S."/>
            <person name="Jiang F."/>
            <person name="Yin L."/>
            <person name="Zhang G."/>
            <person name="Qian W."/>
            <person name="Fan W."/>
        </authorList>
    </citation>
    <scope>NUCLEOTIDE SEQUENCE [LARGE SCALE GENOMIC DNA]</scope>
    <source>
        <strain evidence="7">SZHN2017</strain>
        <tissue evidence="7">Muscle</tissue>
    </source>
</reference>
<dbReference type="EMBL" id="PZQS01000005">
    <property type="protein sequence ID" value="PVD30829.1"/>
    <property type="molecule type" value="Genomic_DNA"/>
</dbReference>
<dbReference type="PRINTS" id="PR01862">
    <property type="entry name" value="BCL2FAMILY"/>
</dbReference>
<dbReference type="SMART" id="SM00337">
    <property type="entry name" value="BCL"/>
    <property type="match status" value="1"/>
</dbReference>
<dbReference type="InterPro" id="IPR002475">
    <property type="entry name" value="Bcl2-like"/>
</dbReference>
<dbReference type="SMART" id="SM00265">
    <property type="entry name" value="BH4"/>
    <property type="match status" value="1"/>
</dbReference>
<dbReference type="InterPro" id="IPR046371">
    <property type="entry name" value="Bcl-2_BH1-3"/>
</dbReference>
<dbReference type="Gene3D" id="1.10.437.10">
    <property type="entry name" value="Blc2-like"/>
    <property type="match status" value="1"/>
</dbReference>